<sequence>MEATLPKLDLDTIPQTNATGYPAEFAGPVQGRWYRRLAPASGISDFGFSHVTLEPGAWSAQRHWHEGEDEFVVMLAGEAVLVDDAGETRMLPGDIAAFAKGDGNGHVLQNRGDAPCIYVAVGRPSASDCHYPDIDMHLPAGQGFQRKDGSSF</sequence>
<accession>A0A7W7NTA2</accession>
<evidence type="ECO:0000256" key="1">
    <source>
        <dbReference type="ARBA" id="ARBA00022723"/>
    </source>
</evidence>
<dbReference type="EMBL" id="JACHLN010000002">
    <property type="protein sequence ID" value="MBB4839747.1"/>
    <property type="molecule type" value="Genomic_DNA"/>
</dbReference>
<dbReference type="PANTHER" id="PTHR35848:SF9">
    <property type="entry name" value="SLL1358 PROTEIN"/>
    <property type="match status" value="1"/>
</dbReference>
<name>A0A7W7NTA2_9SPHN</name>
<keyword evidence="4" id="KW-1185">Reference proteome</keyword>
<keyword evidence="1" id="KW-0479">Metal-binding</keyword>
<reference evidence="3 4" key="1">
    <citation type="submission" date="2020-08" db="EMBL/GenBank/DDBJ databases">
        <title>Functional genomics of gut bacteria from endangered species of beetles.</title>
        <authorList>
            <person name="Carlos-Shanley C."/>
        </authorList>
    </citation>
    <scope>NUCLEOTIDE SEQUENCE [LARGE SCALE GENOMIC DNA]</scope>
    <source>
        <strain evidence="3 4">S00224</strain>
    </source>
</reference>
<dbReference type="InterPro" id="IPR011051">
    <property type="entry name" value="RmlC_Cupin_sf"/>
</dbReference>
<dbReference type="GO" id="GO:0046872">
    <property type="term" value="F:metal ion binding"/>
    <property type="evidence" value="ECO:0007669"/>
    <property type="project" value="UniProtKB-KW"/>
</dbReference>
<dbReference type="InterPro" id="IPR051610">
    <property type="entry name" value="GPI/OXD"/>
</dbReference>
<evidence type="ECO:0000259" key="2">
    <source>
        <dbReference type="Pfam" id="PF07883"/>
    </source>
</evidence>
<dbReference type="InterPro" id="IPR013096">
    <property type="entry name" value="Cupin_2"/>
</dbReference>
<protein>
    <submittedName>
        <fullName evidence="3">Putative cupin superfamily protein</fullName>
    </submittedName>
</protein>
<dbReference type="CDD" id="cd02224">
    <property type="entry name" value="cupin_SPO2919-like"/>
    <property type="match status" value="1"/>
</dbReference>
<feature type="domain" description="Cupin type-2" evidence="2">
    <location>
        <begin position="50"/>
        <end position="121"/>
    </location>
</feature>
<dbReference type="Proteomes" id="UP000575241">
    <property type="component" value="Unassembled WGS sequence"/>
</dbReference>
<proteinExistence type="predicted"/>
<organism evidence="3 4">
    <name type="scientific">Sphingomonas kyeonggiensis</name>
    <dbReference type="NCBI Taxonomy" id="1268553"/>
    <lineage>
        <taxon>Bacteria</taxon>
        <taxon>Pseudomonadati</taxon>
        <taxon>Pseudomonadota</taxon>
        <taxon>Alphaproteobacteria</taxon>
        <taxon>Sphingomonadales</taxon>
        <taxon>Sphingomonadaceae</taxon>
        <taxon>Sphingomonas</taxon>
    </lineage>
</organism>
<gene>
    <name evidence="3" type="ORF">HNP52_002816</name>
</gene>
<evidence type="ECO:0000313" key="3">
    <source>
        <dbReference type="EMBL" id="MBB4839747.1"/>
    </source>
</evidence>
<dbReference type="SUPFAM" id="SSF51182">
    <property type="entry name" value="RmlC-like cupins"/>
    <property type="match status" value="1"/>
</dbReference>
<evidence type="ECO:0000313" key="4">
    <source>
        <dbReference type="Proteomes" id="UP000575241"/>
    </source>
</evidence>
<dbReference type="Pfam" id="PF07883">
    <property type="entry name" value="Cupin_2"/>
    <property type="match status" value="1"/>
</dbReference>
<comment type="caution">
    <text evidence="3">The sequence shown here is derived from an EMBL/GenBank/DDBJ whole genome shotgun (WGS) entry which is preliminary data.</text>
</comment>
<dbReference type="Gene3D" id="2.60.120.10">
    <property type="entry name" value="Jelly Rolls"/>
    <property type="match status" value="1"/>
</dbReference>
<dbReference type="AlphaFoldDB" id="A0A7W7NTA2"/>
<dbReference type="InterPro" id="IPR014710">
    <property type="entry name" value="RmlC-like_jellyroll"/>
</dbReference>
<dbReference type="PANTHER" id="PTHR35848">
    <property type="entry name" value="OXALATE-BINDING PROTEIN"/>
    <property type="match status" value="1"/>
</dbReference>